<proteinExistence type="inferred from homology"/>
<comment type="pathway">
    <text evidence="9">Cofactor biosynthesis; (R)-pantothenate biosynthesis; beta-alanine from L-aspartate: step 1/1.</text>
</comment>
<evidence type="ECO:0000256" key="3">
    <source>
        <dbReference type="ARBA" id="ARBA00022793"/>
    </source>
</evidence>
<feature type="binding site" evidence="9">
    <location>
        <begin position="74"/>
        <end position="76"/>
    </location>
    <ligand>
        <name>substrate</name>
    </ligand>
</feature>
<evidence type="ECO:0000313" key="11">
    <source>
        <dbReference type="Proteomes" id="UP000604661"/>
    </source>
</evidence>
<feature type="modified residue" description="Pyruvic acid (Ser)" evidence="9">
    <location>
        <position position="26"/>
    </location>
</feature>
<name>A0ABR8ENL3_NOSLI</name>
<feature type="active site" description="Schiff-base intermediate with substrate; via pyruvic acid" evidence="9">
    <location>
        <position position="26"/>
    </location>
</feature>
<feature type="chain" id="PRO_5044930751" description="Aspartate 1-decarboxylase alpha chain" evidence="9">
    <location>
        <begin position="26"/>
        <end position="146"/>
    </location>
</feature>
<dbReference type="GO" id="GO:0004068">
    <property type="term" value="F:aspartate 1-decarboxylase activity"/>
    <property type="evidence" value="ECO:0007669"/>
    <property type="project" value="UniProtKB-EC"/>
</dbReference>
<dbReference type="SUPFAM" id="SSF50692">
    <property type="entry name" value="ADC-like"/>
    <property type="match status" value="1"/>
</dbReference>
<dbReference type="Gene3D" id="2.40.40.20">
    <property type="match status" value="1"/>
</dbReference>
<comment type="subunit">
    <text evidence="9">Heterooctamer of four alpha and four beta subunits.</text>
</comment>
<dbReference type="RefSeq" id="WP_190894413.1">
    <property type="nucleotide sequence ID" value="NZ_JACJTE010000001.1"/>
</dbReference>
<keyword evidence="2 9" id="KW-0566">Pantothenate biosynthesis</keyword>
<dbReference type="HAMAP" id="MF_00446">
    <property type="entry name" value="PanD"/>
    <property type="match status" value="1"/>
</dbReference>
<gene>
    <name evidence="9" type="primary">panD</name>
    <name evidence="10" type="ORF">H6G95_01405</name>
</gene>
<dbReference type="InterPro" id="IPR003190">
    <property type="entry name" value="Asp_decarbox"/>
</dbReference>
<dbReference type="EMBL" id="JACJTE010000001">
    <property type="protein sequence ID" value="MBD2559305.1"/>
    <property type="molecule type" value="Genomic_DNA"/>
</dbReference>
<comment type="similarity">
    <text evidence="9">Belongs to the PanD family.</text>
</comment>
<dbReference type="CDD" id="cd06919">
    <property type="entry name" value="Asp_decarbox"/>
    <property type="match status" value="1"/>
</dbReference>
<comment type="function">
    <text evidence="9">Catalyzes the pyruvoyl-dependent decarboxylation of aspartate to produce beta-alanine.</text>
</comment>
<dbReference type="NCBIfam" id="TIGR00223">
    <property type="entry name" value="panD"/>
    <property type="match status" value="1"/>
</dbReference>
<evidence type="ECO:0000256" key="6">
    <source>
        <dbReference type="ARBA" id="ARBA00023239"/>
    </source>
</evidence>
<accession>A0ABR8ENL3</accession>
<evidence type="ECO:0000256" key="2">
    <source>
        <dbReference type="ARBA" id="ARBA00022655"/>
    </source>
</evidence>
<feature type="binding site" evidence="9">
    <location>
        <position position="58"/>
    </location>
    <ligand>
        <name>substrate</name>
    </ligand>
</feature>
<evidence type="ECO:0000256" key="8">
    <source>
        <dbReference type="ARBA" id="ARBA00023317"/>
    </source>
</evidence>
<evidence type="ECO:0000256" key="7">
    <source>
        <dbReference type="ARBA" id="ARBA00023270"/>
    </source>
</evidence>
<organism evidence="10 11">
    <name type="scientific">Nostoc linckia FACHB-391</name>
    <dbReference type="NCBI Taxonomy" id="2692906"/>
    <lineage>
        <taxon>Bacteria</taxon>
        <taxon>Bacillati</taxon>
        <taxon>Cyanobacteriota</taxon>
        <taxon>Cyanophyceae</taxon>
        <taxon>Nostocales</taxon>
        <taxon>Nostocaceae</taxon>
        <taxon>Nostoc</taxon>
    </lineage>
</organism>
<evidence type="ECO:0000256" key="5">
    <source>
        <dbReference type="ARBA" id="ARBA00023145"/>
    </source>
</evidence>
<comment type="PTM">
    <text evidence="9">Is synthesized initially as an inactive proenzyme, which is activated by self-cleavage at a specific serine bond to produce a beta-subunit with a hydroxyl group at its C-terminus and an alpha-subunit with a pyruvoyl group at its N-terminus.</text>
</comment>
<evidence type="ECO:0000313" key="10">
    <source>
        <dbReference type="EMBL" id="MBD2559305.1"/>
    </source>
</evidence>
<protein>
    <recommendedName>
        <fullName evidence="9">Aspartate 1-decarboxylase</fullName>
        <ecNumber evidence="9">4.1.1.11</ecNumber>
    </recommendedName>
    <alternativeName>
        <fullName evidence="9">Aspartate alpha-decarboxylase</fullName>
    </alternativeName>
    <component>
        <recommendedName>
            <fullName evidence="9">Aspartate 1-decarboxylase beta chain</fullName>
        </recommendedName>
    </component>
    <component>
        <recommendedName>
            <fullName evidence="9">Aspartate 1-decarboxylase alpha chain</fullName>
        </recommendedName>
    </component>
</protein>
<keyword evidence="8 9" id="KW-0670">Pyruvate</keyword>
<dbReference type="PIRSF" id="PIRSF006246">
    <property type="entry name" value="Asp_decarbox"/>
    <property type="match status" value="1"/>
</dbReference>
<keyword evidence="7 9" id="KW-0704">Schiff base</keyword>
<evidence type="ECO:0000256" key="1">
    <source>
        <dbReference type="ARBA" id="ARBA00022490"/>
    </source>
</evidence>
<keyword evidence="6 9" id="KW-0456">Lyase</keyword>
<dbReference type="InterPro" id="IPR009010">
    <property type="entry name" value="Asp_de-COase-like_dom_sf"/>
</dbReference>
<keyword evidence="1 9" id="KW-0963">Cytoplasm</keyword>
<feature type="active site" description="Proton donor" evidence="9">
    <location>
        <position position="59"/>
    </location>
</feature>
<keyword evidence="11" id="KW-1185">Reference proteome</keyword>
<comment type="caution">
    <text evidence="10">The sequence shown here is derived from an EMBL/GenBank/DDBJ whole genome shotgun (WGS) entry which is preliminary data.</text>
</comment>
<keyword evidence="4 9" id="KW-0068">Autocatalytic cleavage</keyword>
<evidence type="ECO:0000256" key="9">
    <source>
        <dbReference type="HAMAP-Rule" id="MF_00446"/>
    </source>
</evidence>
<reference evidence="10 11" key="1">
    <citation type="journal article" date="2020" name="ISME J.">
        <title>Comparative genomics reveals insights into cyanobacterial evolution and habitat adaptation.</title>
        <authorList>
            <person name="Chen M.Y."/>
            <person name="Teng W.K."/>
            <person name="Zhao L."/>
            <person name="Hu C.X."/>
            <person name="Zhou Y.K."/>
            <person name="Han B.P."/>
            <person name="Song L.R."/>
            <person name="Shu W.S."/>
        </authorList>
    </citation>
    <scope>NUCLEOTIDE SEQUENCE [LARGE SCALE GENOMIC DNA]</scope>
    <source>
        <strain evidence="10 11">FACHB-391</strain>
    </source>
</reference>
<evidence type="ECO:0000256" key="4">
    <source>
        <dbReference type="ARBA" id="ARBA00022813"/>
    </source>
</evidence>
<keyword evidence="3 9" id="KW-0210">Decarboxylase</keyword>
<sequence>MARIRMMHAKLHKVRVTDANVNYVGSVTIDSELIDKVEILPLQEVEIWNVSNGNRLSTYVLPGEPGSGVICLNGAAAHLCNPGDFVIIAAYEECDRAEVFRTGYEARVLIADEQNRCKKFFYQTLNPSEGKLLFNSEATETLASSN</sequence>
<keyword evidence="5 9" id="KW-0865">Zymogen</keyword>
<feature type="chain" id="PRO_5044930750" description="Aspartate 1-decarboxylase beta chain" evidence="9">
    <location>
        <begin position="1"/>
        <end position="25"/>
    </location>
</feature>
<comment type="subcellular location">
    <subcellularLocation>
        <location evidence="9">Cytoplasm</location>
    </subcellularLocation>
</comment>
<comment type="catalytic activity">
    <reaction evidence="9">
        <text>L-aspartate + H(+) = beta-alanine + CO2</text>
        <dbReference type="Rhea" id="RHEA:19497"/>
        <dbReference type="ChEBI" id="CHEBI:15378"/>
        <dbReference type="ChEBI" id="CHEBI:16526"/>
        <dbReference type="ChEBI" id="CHEBI:29991"/>
        <dbReference type="ChEBI" id="CHEBI:57966"/>
        <dbReference type="EC" id="4.1.1.11"/>
    </reaction>
</comment>
<dbReference type="EC" id="4.1.1.11" evidence="9"/>
<dbReference type="Pfam" id="PF02261">
    <property type="entry name" value="Asp_decarbox"/>
    <property type="match status" value="1"/>
</dbReference>
<comment type="cofactor">
    <cofactor evidence="9">
        <name>pyruvate</name>
        <dbReference type="ChEBI" id="CHEBI:15361"/>
    </cofactor>
    <text evidence="9">Binds 1 pyruvoyl group covalently per subunit.</text>
</comment>
<dbReference type="PANTHER" id="PTHR21012">
    <property type="entry name" value="ASPARTATE 1-DECARBOXYLASE"/>
    <property type="match status" value="1"/>
</dbReference>
<dbReference type="Proteomes" id="UP000604661">
    <property type="component" value="Unassembled WGS sequence"/>
</dbReference>
<dbReference type="PANTHER" id="PTHR21012:SF0">
    <property type="entry name" value="ASPARTATE 1-DECARBOXYLASE"/>
    <property type="match status" value="1"/>
</dbReference>